<dbReference type="PROSITE" id="PS51178">
    <property type="entry name" value="PASTA"/>
    <property type="match status" value="2"/>
</dbReference>
<keyword evidence="14" id="KW-1185">Reference proteome</keyword>
<evidence type="ECO:0000256" key="4">
    <source>
        <dbReference type="ARBA" id="ARBA00022741"/>
    </source>
</evidence>
<organism evidence="13 14">
    <name type="scientific">Bifidobacterium magnum</name>
    <dbReference type="NCBI Taxonomy" id="1692"/>
    <lineage>
        <taxon>Bacteria</taxon>
        <taxon>Bacillati</taxon>
        <taxon>Actinomycetota</taxon>
        <taxon>Actinomycetes</taxon>
        <taxon>Bifidobacteriales</taxon>
        <taxon>Bifidobacteriaceae</taxon>
        <taxon>Bifidobacterium</taxon>
    </lineage>
</organism>
<dbReference type="RefSeq" id="WP_022859107.1">
    <property type="nucleotide sequence ID" value="NZ_JGZB01000003.1"/>
</dbReference>
<feature type="domain" description="PASTA" evidence="12">
    <location>
        <begin position="618"/>
        <end position="684"/>
    </location>
</feature>
<dbReference type="PROSITE" id="PS50011">
    <property type="entry name" value="PROTEIN_KINASE_DOM"/>
    <property type="match status" value="1"/>
</dbReference>
<evidence type="ECO:0000259" key="12">
    <source>
        <dbReference type="PROSITE" id="PS51178"/>
    </source>
</evidence>
<dbReference type="InterPro" id="IPR000719">
    <property type="entry name" value="Prot_kinase_dom"/>
</dbReference>
<dbReference type="InterPro" id="IPR008271">
    <property type="entry name" value="Ser/Thr_kinase_AS"/>
</dbReference>
<evidence type="ECO:0000256" key="5">
    <source>
        <dbReference type="ARBA" id="ARBA00022777"/>
    </source>
</evidence>
<dbReference type="eggNOG" id="COG0515">
    <property type="taxonomic scope" value="Bacteria"/>
</dbReference>
<keyword evidence="4" id="KW-0547">Nucleotide-binding</keyword>
<name>A0A087BC79_9BIFI</name>
<keyword evidence="6" id="KW-0067">ATP-binding</keyword>
<dbReference type="CDD" id="cd14014">
    <property type="entry name" value="STKc_PknB_like"/>
    <property type="match status" value="1"/>
</dbReference>
<protein>
    <recommendedName>
        <fullName evidence="1">non-specific serine/threonine protein kinase</fullName>
        <ecNumber evidence="1">2.7.11.1</ecNumber>
    </recommendedName>
</protein>
<comment type="catalytic activity">
    <reaction evidence="7">
        <text>L-threonyl-[protein] + ATP = O-phospho-L-threonyl-[protein] + ADP + H(+)</text>
        <dbReference type="Rhea" id="RHEA:46608"/>
        <dbReference type="Rhea" id="RHEA-COMP:11060"/>
        <dbReference type="Rhea" id="RHEA-COMP:11605"/>
        <dbReference type="ChEBI" id="CHEBI:15378"/>
        <dbReference type="ChEBI" id="CHEBI:30013"/>
        <dbReference type="ChEBI" id="CHEBI:30616"/>
        <dbReference type="ChEBI" id="CHEBI:61977"/>
        <dbReference type="ChEBI" id="CHEBI:456216"/>
        <dbReference type="EC" id="2.7.11.1"/>
    </reaction>
</comment>
<feature type="transmembrane region" description="Helical" evidence="10">
    <location>
        <begin position="435"/>
        <end position="458"/>
    </location>
</feature>
<evidence type="ECO:0000256" key="3">
    <source>
        <dbReference type="ARBA" id="ARBA00022679"/>
    </source>
</evidence>
<feature type="region of interest" description="Disordered" evidence="9">
    <location>
        <begin position="336"/>
        <end position="369"/>
    </location>
</feature>
<evidence type="ECO:0000256" key="10">
    <source>
        <dbReference type="SAM" id="Phobius"/>
    </source>
</evidence>
<evidence type="ECO:0000256" key="2">
    <source>
        <dbReference type="ARBA" id="ARBA00022527"/>
    </source>
</evidence>
<gene>
    <name evidence="13" type="ORF">BMAGN_0496</name>
</gene>
<dbReference type="GO" id="GO:0106310">
    <property type="term" value="F:protein serine kinase activity"/>
    <property type="evidence" value="ECO:0007669"/>
    <property type="project" value="RHEA"/>
</dbReference>
<reference evidence="13 14" key="1">
    <citation type="submission" date="2014-03" db="EMBL/GenBank/DDBJ databases">
        <title>Genomics of Bifidobacteria.</title>
        <authorList>
            <person name="Ventura M."/>
            <person name="Milani C."/>
            <person name="Lugli G.A."/>
        </authorList>
    </citation>
    <scope>NUCLEOTIDE SEQUENCE [LARGE SCALE GENOMIC DNA]</scope>
    <source>
        <strain evidence="13 14">LMG 11591</strain>
    </source>
</reference>
<dbReference type="eggNOG" id="COG2815">
    <property type="taxonomic scope" value="Bacteria"/>
</dbReference>
<feature type="domain" description="PASTA" evidence="12">
    <location>
        <begin position="685"/>
        <end position="754"/>
    </location>
</feature>
<dbReference type="Gene3D" id="1.10.510.10">
    <property type="entry name" value="Transferase(Phosphotransferase) domain 1"/>
    <property type="match status" value="1"/>
</dbReference>
<dbReference type="EMBL" id="JGZB01000003">
    <property type="protein sequence ID" value="KFI68629.1"/>
    <property type="molecule type" value="Genomic_DNA"/>
</dbReference>
<dbReference type="InterPro" id="IPR005543">
    <property type="entry name" value="PASTA_dom"/>
</dbReference>
<dbReference type="InterPro" id="IPR011009">
    <property type="entry name" value="Kinase-like_dom_sf"/>
</dbReference>
<dbReference type="Gene3D" id="3.30.200.20">
    <property type="entry name" value="Phosphorylase Kinase, domain 1"/>
    <property type="match status" value="1"/>
</dbReference>
<dbReference type="STRING" id="1692.BMAGN_0496"/>
<dbReference type="GO" id="GO:0004674">
    <property type="term" value="F:protein serine/threonine kinase activity"/>
    <property type="evidence" value="ECO:0007669"/>
    <property type="project" value="UniProtKB-KW"/>
</dbReference>
<keyword evidence="5 13" id="KW-0418">Kinase</keyword>
<dbReference type="EC" id="2.7.11.1" evidence="1"/>
<keyword evidence="2 13" id="KW-0723">Serine/threonine-protein kinase</keyword>
<evidence type="ECO:0000313" key="14">
    <source>
        <dbReference type="Proteomes" id="UP000029052"/>
    </source>
</evidence>
<evidence type="ECO:0000313" key="13">
    <source>
        <dbReference type="EMBL" id="KFI68629.1"/>
    </source>
</evidence>
<sequence>MSDDARIQEGSMFDGRYRIVKKIADGGMATVYLARDERLGRMVAIKIMHVQLAQGPHRAQFVERFRREAKSAAAIANPHIVQVYDSGEYAGLDYLVMEYVEGMNLRQRMAQQGTFSVRETLRVVAETLDGLAAAHNASVVHRDIKPENILLNRRGRVQITDFGLAKAVSQATLSTTGMLLGTAAYLAPEMIEQNLATAQGDCYSVGIMAWEMLTGQVPFHSDNPATLIFKHVNENVPSVATVCRGIDPKVADFISYLTARRINDRPETAEHALNTLRALMPTLSAQALDYRYDPSADRLNSLEDADVMGLSAHFATSDATSAQVHEMWKNNASATPQLQGTSAEDGAGTGAKPDSGSPRTAPNPADEPETVAMEQNGHQQVAATSLMPSGAAENGLAVDLPSPIAADLQDPNKAATIAAHSGVNQPRTFKSRRGLIAIIIGLAVAVLGSAGTALWYFIGPGSYWSMPQVPELHCKENVTCPITNVEWTTYETALKNAGISYTTEEAYSDTVKTGDVIATDPADVGAHVSKRNKQIVDVTISKGIRPATVPADILDPSSASGKDPIAALQNAGFTNIVHNTNDDQWSLDVPEGAAISITPDPGATVNHNDQVTVVLSKGPMPVNMPNVVGKTRSDAGAMLDALKLKATYTEEFSDNIKAGVVISTSVPADTQLKWGDSVTVAVSKGPQMVTLPDVVGKSTDEAKKTLEDLGLKVKVNAPLGDWTHTVRFQSPKAGESVRLHNEQGEPTEITLTIA</sequence>
<dbReference type="GO" id="GO:0005524">
    <property type="term" value="F:ATP binding"/>
    <property type="evidence" value="ECO:0007669"/>
    <property type="project" value="UniProtKB-KW"/>
</dbReference>
<evidence type="ECO:0000256" key="7">
    <source>
        <dbReference type="ARBA" id="ARBA00047899"/>
    </source>
</evidence>
<comment type="catalytic activity">
    <reaction evidence="8">
        <text>L-seryl-[protein] + ATP = O-phospho-L-seryl-[protein] + ADP + H(+)</text>
        <dbReference type="Rhea" id="RHEA:17989"/>
        <dbReference type="Rhea" id="RHEA-COMP:9863"/>
        <dbReference type="Rhea" id="RHEA-COMP:11604"/>
        <dbReference type="ChEBI" id="CHEBI:15378"/>
        <dbReference type="ChEBI" id="CHEBI:29999"/>
        <dbReference type="ChEBI" id="CHEBI:30616"/>
        <dbReference type="ChEBI" id="CHEBI:83421"/>
        <dbReference type="ChEBI" id="CHEBI:456216"/>
        <dbReference type="EC" id="2.7.11.1"/>
    </reaction>
</comment>
<comment type="caution">
    <text evidence="13">The sequence shown here is derived from an EMBL/GenBank/DDBJ whole genome shotgun (WGS) entry which is preliminary data.</text>
</comment>
<dbReference type="PANTHER" id="PTHR43289">
    <property type="entry name" value="MITOGEN-ACTIVATED PROTEIN KINASE KINASE KINASE 20-RELATED"/>
    <property type="match status" value="1"/>
</dbReference>
<dbReference type="PROSITE" id="PS00108">
    <property type="entry name" value="PROTEIN_KINASE_ST"/>
    <property type="match status" value="1"/>
</dbReference>
<dbReference type="Proteomes" id="UP000029052">
    <property type="component" value="Unassembled WGS sequence"/>
</dbReference>
<dbReference type="Pfam" id="PF03793">
    <property type="entry name" value="PASTA"/>
    <property type="match status" value="4"/>
</dbReference>
<keyword evidence="10" id="KW-0812">Transmembrane</keyword>
<dbReference type="Gene3D" id="3.30.10.20">
    <property type="match status" value="4"/>
</dbReference>
<dbReference type="SMART" id="SM00220">
    <property type="entry name" value="S_TKc"/>
    <property type="match status" value="1"/>
</dbReference>
<keyword evidence="3 13" id="KW-0808">Transferase</keyword>
<accession>A0A087BC79</accession>
<proteinExistence type="predicted"/>
<evidence type="ECO:0000256" key="9">
    <source>
        <dbReference type="SAM" id="MobiDB-lite"/>
    </source>
</evidence>
<evidence type="ECO:0000256" key="8">
    <source>
        <dbReference type="ARBA" id="ARBA00048679"/>
    </source>
</evidence>
<keyword evidence="10" id="KW-0472">Membrane</keyword>
<dbReference type="CDD" id="cd06577">
    <property type="entry name" value="PASTA_pknB"/>
    <property type="match status" value="4"/>
</dbReference>
<dbReference type="Pfam" id="PF00069">
    <property type="entry name" value="Pkinase"/>
    <property type="match status" value="1"/>
</dbReference>
<dbReference type="AlphaFoldDB" id="A0A087BC79"/>
<keyword evidence="10" id="KW-1133">Transmembrane helix</keyword>
<evidence type="ECO:0000259" key="11">
    <source>
        <dbReference type="PROSITE" id="PS50011"/>
    </source>
</evidence>
<dbReference type="PANTHER" id="PTHR43289:SF34">
    <property type="entry name" value="SERINE_THREONINE-PROTEIN KINASE YBDM-RELATED"/>
    <property type="match status" value="1"/>
</dbReference>
<dbReference type="FunFam" id="3.30.200.20:FF:000035">
    <property type="entry name" value="Serine/threonine protein kinase Stk1"/>
    <property type="match status" value="1"/>
</dbReference>
<dbReference type="SMART" id="SM00740">
    <property type="entry name" value="PASTA"/>
    <property type="match status" value="4"/>
</dbReference>
<evidence type="ECO:0000256" key="1">
    <source>
        <dbReference type="ARBA" id="ARBA00012513"/>
    </source>
</evidence>
<evidence type="ECO:0000256" key="6">
    <source>
        <dbReference type="ARBA" id="ARBA00022840"/>
    </source>
</evidence>
<feature type="domain" description="Protein kinase" evidence="11">
    <location>
        <begin position="17"/>
        <end position="283"/>
    </location>
</feature>
<dbReference type="SUPFAM" id="SSF56112">
    <property type="entry name" value="Protein kinase-like (PK-like)"/>
    <property type="match status" value="1"/>
</dbReference>